<dbReference type="InterPro" id="IPR047951">
    <property type="entry name" value="Transpos_ISL3"/>
</dbReference>
<protein>
    <recommendedName>
        <fullName evidence="1">Transposase IS204/IS1001/IS1096/IS1165 zinc-finger domain-containing protein</fullName>
    </recommendedName>
</protein>
<evidence type="ECO:0000313" key="3">
    <source>
        <dbReference type="Proteomes" id="UP001500831"/>
    </source>
</evidence>
<accession>A0ABN3WI03</accession>
<dbReference type="Proteomes" id="UP001500831">
    <property type="component" value="Unassembled WGS sequence"/>
</dbReference>
<evidence type="ECO:0000259" key="1">
    <source>
        <dbReference type="Pfam" id="PF14690"/>
    </source>
</evidence>
<evidence type="ECO:0000313" key="2">
    <source>
        <dbReference type="EMBL" id="GAA2915326.1"/>
    </source>
</evidence>
<organism evidence="2 3">
    <name type="scientific">Streptosporangium fragile</name>
    <dbReference type="NCBI Taxonomy" id="46186"/>
    <lineage>
        <taxon>Bacteria</taxon>
        <taxon>Bacillati</taxon>
        <taxon>Actinomycetota</taxon>
        <taxon>Actinomycetes</taxon>
        <taxon>Streptosporangiales</taxon>
        <taxon>Streptosporangiaceae</taxon>
        <taxon>Streptosporangium</taxon>
    </lineage>
</organism>
<dbReference type="PANTHER" id="PTHR33498">
    <property type="entry name" value="TRANSPOSASE FOR INSERTION SEQUENCE ELEMENT IS1557"/>
    <property type="match status" value="1"/>
</dbReference>
<keyword evidence="3" id="KW-1185">Reference proteome</keyword>
<gene>
    <name evidence="2" type="ORF">GCM10010517_81530</name>
</gene>
<dbReference type="EMBL" id="BAAAVI010000148">
    <property type="protein sequence ID" value="GAA2915326.1"/>
    <property type="molecule type" value="Genomic_DNA"/>
</dbReference>
<name>A0ABN3WI03_9ACTN</name>
<dbReference type="Pfam" id="PF14690">
    <property type="entry name" value="Zn_ribbon_ISL3"/>
    <property type="match status" value="1"/>
</dbReference>
<dbReference type="InterPro" id="IPR029261">
    <property type="entry name" value="Transposase_Znf"/>
</dbReference>
<feature type="domain" description="Transposase IS204/IS1001/IS1096/IS1165 zinc-finger" evidence="1">
    <location>
        <begin position="31"/>
        <end position="74"/>
    </location>
</feature>
<dbReference type="PANTHER" id="PTHR33498:SF1">
    <property type="entry name" value="TRANSPOSASE FOR INSERTION SEQUENCE ELEMENT IS1557"/>
    <property type="match status" value="1"/>
</dbReference>
<reference evidence="2 3" key="1">
    <citation type="journal article" date="2019" name="Int. J. Syst. Evol. Microbiol.">
        <title>The Global Catalogue of Microorganisms (GCM) 10K type strain sequencing project: providing services to taxonomists for standard genome sequencing and annotation.</title>
        <authorList>
            <consortium name="The Broad Institute Genomics Platform"/>
            <consortium name="The Broad Institute Genome Sequencing Center for Infectious Disease"/>
            <person name="Wu L."/>
            <person name="Ma J."/>
        </authorList>
    </citation>
    <scope>NUCLEOTIDE SEQUENCE [LARGE SCALE GENOMIC DNA]</scope>
    <source>
        <strain evidence="2 3">JCM 6242</strain>
    </source>
</reference>
<proteinExistence type="predicted"/>
<comment type="caution">
    <text evidence="2">The sequence shown here is derived from an EMBL/GenBank/DDBJ whole genome shotgun (WGS) entry which is preliminary data.</text>
</comment>
<sequence length="88" mass="9757">MFPHLAAVRIERVHRMGATVRVKAVTTEPKGECPACGCESVRVHSRYERCLSDLPVAGQEVLLQVRVRRFFCDNTACDSGPSPSRFPA</sequence>